<keyword evidence="1" id="KW-0472">Membrane</keyword>
<evidence type="ECO:0000256" key="1">
    <source>
        <dbReference type="SAM" id="Phobius"/>
    </source>
</evidence>
<proteinExistence type="predicted"/>
<feature type="transmembrane region" description="Helical" evidence="1">
    <location>
        <begin position="102"/>
        <end position="121"/>
    </location>
</feature>
<dbReference type="AlphaFoldDB" id="A0A0G1XXW6"/>
<name>A0A0G1XXW6_9BACT</name>
<sequence length="170" mass="18908">MTLTTHALVGTAAAALFPAQPYLAFSAAFASHFAIDAIPHWDYGKWLLRSIVEDKVNPLATDMIIGKDFMRDLIVIGADAALGVAASLFIFSFWLFAVPPEIVLIGVVAGILPDPLQFVYYKTRWFIFEPLQRFHIWIQWKQLEDIPPPLGAGLQAALVAIVVWAEKLFL</sequence>
<protein>
    <submittedName>
        <fullName evidence="2">Uncharacterized protein</fullName>
    </submittedName>
</protein>
<accession>A0A0G1XXW6</accession>
<organism evidence="2 3">
    <name type="scientific">Candidatus Adlerbacteria bacterium GW2011_GWA1_54_10</name>
    <dbReference type="NCBI Taxonomy" id="1618605"/>
    <lineage>
        <taxon>Bacteria</taxon>
        <taxon>Candidatus Adleribacteriota</taxon>
    </lineage>
</organism>
<evidence type="ECO:0000313" key="3">
    <source>
        <dbReference type="Proteomes" id="UP000034740"/>
    </source>
</evidence>
<keyword evidence="1" id="KW-0812">Transmembrane</keyword>
<keyword evidence="1" id="KW-1133">Transmembrane helix</keyword>
<dbReference type="Proteomes" id="UP000034740">
    <property type="component" value="Unassembled WGS sequence"/>
</dbReference>
<gene>
    <name evidence="2" type="ORF">UY83_C0002G0003</name>
</gene>
<dbReference type="EMBL" id="LCRO01000002">
    <property type="protein sequence ID" value="KKW35846.1"/>
    <property type="molecule type" value="Genomic_DNA"/>
</dbReference>
<reference evidence="2 3" key="1">
    <citation type="journal article" date="2015" name="Nature">
        <title>rRNA introns, odd ribosomes, and small enigmatic genomes across a large radiation of phyla.</title>
        <authorList>
            <person name="Brown C.T."/>
            <person name="Hug L.A."/>
            <person name="Thomas B.C."/>
            <person name="Sharon I."/>
            <person name="Castelle C.J."/>
            <person name="Singh A."/>
            <person name="Wilkins M.J."/>
            <person name="Williams K.H."/>
            <person name="Banfield J.F."/>
        </authorList>
    </citation>
    <scope>NUCLEOTIDE SEQUENCE [LARGE SCALE GENOMIC DNA]</scope>
</reference>
<feature type="transmembrane region" description="Helical" evidence="1">
    <location>
        <begin position="73"/>
        <end position="96"/>
    </location>
</feature>
<comment type="caution">
    <text evidence="2">The sequence shown here is derived from an EMBL/GenBank/DDBJ whole genome shotgun (WGS) entry which is preliminary data.</text>
</comment>
<evidence type="ECO:0000313" key="2">
    <source>
        <dbReference type="EMBL" id="KKW35846.1"/>
    </source>
</evidence>